<dbReference type="InterPro" id="IPR052479">
    <property type="entry name" value="GPI-anchor_Adhesion_Reg"/>
</dbReference>
<feature type="domain" description="Yeast cell wall synthesis Kre9/Knh1-like N-terminal" evidence="4">
    <location>
        <begin position="23"/>
        <end position="113"/>
    </location>
</feature>
<feature type="signal peptide" evidence="3">
    <location>
        <begin position="1"/>
        <end position="17"/>
    </location>
</feature>
<accession>A0AA39CHB2</accession>
<organism evidence="5 6">
    <name type="scientific">Cladophialophora chaetospira</name>
    <dbReference type="NCBI Taxonomy" id="386627"/>
    <lineage>
        <taxon>Eukaryota</taxon>
        <taxon>Fungi</taxon>
        <taxon>Dikarya</taxon>
        <taxon>Ascomycota</taxon>
        <taxon>Pezizomycotina</taxon>
        <taxon>Eurotiomycetes</taxon>
        <taxon>Chaetothyriomycetidae</taxon>
        <taxon>Chaetothyriales</taxon>
        <taxon>Herpotrichiellaceae</taxon>
        <taxon>Cladophialophora</taxon>
    </lineage>
</organism>
<keyword evidence="6" id="KW-1185">Reference proteome</keyword>
<proteinExistence type="predicted"/>
<feature type="region of interest" description="Disordered" evidence="2">
    <location>
        <begin position="115"/>
        <end position="142"/>
    </location>
</feature>
<dbReference type="Pfam" id="PF10342">
    <property type="entry name" value="Kre9_KNH"/>
    <property type="match status" value="1"/>
</dbReference>
<dbReference type="EMBL" id="JAPDRK010000010">
    <property type="protein sequence ID" value="KAJ9608217.1"/>
    <property type="molecule type" value="Genomic_DNA"/>
</dbReference>
<dbReference type="Proteomes" id="UP001172673">
    <property type="component" value="Unassembled WGS sequence"/>
</dbReference>
<dbReference type="PANTHER" id="PTHR35185">
    <property type="entry name" value="SERINE/THREONINE-RICH PROTEIN ADG2-RELATED"/>
    <property type="match status" value="1"/>
</dbReference>
<evidence type="ECO:0000259" key="4">
    <source>
        <dbReference type="Pfam" id="PF10342"/>
    </source>
</evidence>
<keyword evidence="1 3" id="KW-0732">Signal</keyword>
<evidence type="ECO:0000256" key="3">
    <source>
        <dbReference type="SAM" id="SignalP"/>
    </source>
</evidence>
<reference evidence="5" key="1">
    <citation type="submission" date="2022-10" db="EMBL/GenBank/DDBJ databases">
        <title>Culturing micro-colonial fungi from biological soil crusts in the Mojave desert and describing Neophaeococcomyces mojavensis, and introducing the new genera and species Taxawa tesnikishii.</title>
        <authorList>
            <person name="Kurbessoian T."/>
            <person name="Stajich J.E."/>
        </authorList>
    </citation>
    <scope>NUCLEOTIDE SEQUENCE</scope>
    <source>
        <strain evidence="5">TK_41</strain>
    </source>
</reference>
<protein>
    <recommendedName>
        <fullName evidence="4">Yeast cell wall synthesis Kre9/Knh1-like N-terminal domain-containing protein</fullName>
    </recommendedName>
</protein>
<evidence type="ECO:0000256" key="2">
    <source>
        <dbReference type="SAM" id="MobiDB-lite"/>
    </source>
</evidence>
<evidence type="ECO:0000313" key="5">
    <source>
        <dbReference type="EMBL" id="KAJ9608217.1"/>
    </source>
</evidence>
<dbReference type="AlphaFoldDB" id="A0AA39CHB2"/>
<feature type="compositionally biased region" description="Low complexity" evidence="2">
    <location>
        <begin position="116"/>
        <end position="142"/>
    </location>
</feature>
<comment type="caution">
    <text evidence="5">The sequence shown here is derived from an EMBL/GenBank/DDBJ whole genome shotgun (WGS) entry which is preliminary data.</text>
</comment>
<name>A0AA39CHB2_9EURO</name>
<dbReference type="PANTHER" id="PTHR35185:SF1">
    <property type="entry name" value="UPF0619 GPI-ANCHORED MEMBRANE PROTEIN C1322.10"/>
    <property type="match status" value="1"/>
</dbReference>
<feature type="chain" id="PRO_5041334685" description="Yeast cell wall synthesis Kre9/Knh1-like N-terminal domain-containing protein" evidence="3">
    <location>
        <begin position="18"/>
        <end position="166"/>
    </location>
</feature>
<gene>
    <name evidence="5" type="ORF">H2200_007205</name>
</gene>
<dbReference type="InterPro" id="IPR018466">
    <property type="entry name" value="Kre9/Knh1-like_N"/>
</dbReference>
<sequence>MLSRTFVLASLLAAASAIQITAPKLGDKWDLSGTNSVEWSSVSTDPTSFDIVIIDQGASPAKTMTLAKGVSTSAGKYDFSNFVFGPSNDVQINLTGNSQNSTGIIAQSQQFEVTKSGTAPSSTSSASGTATAATSASTATNTNSATKLGSTLGFALPALLGLNMLM</sequence>
<evidence type="ECO:0000313" key="6">
    <source>
        <dbReference type="Proteomes" id="UP001172673"/>
    </source>
</evidence>
<evidence type="ECO:0000256" key="1">
    <source>
        <dbReference type="ARBA" id="ARBA00022729"/>
    </source>
</evidence>